<dbReference type="Proteomes" id="UP000074561">
    <property type="component" value="Chromosome"/>
</dbReference>
<dbReference type="KEGG" id="cpra:CPter91_0558"/>
<dbReference type="STRING" id="279113.CPter91_0558"/>
<organism evidence="2 4">
    <name type="scientific">Collimonas pratensis</name>
    <dbReference type="NCBI Taxonomy" id="279113"/>
    <lineage>
        <taxon>Bacteria</taxon>
        <taxon>Pseudomonadati</taxon>
        <taxon>Pseudomonadota</taxon>
        <taxon>Betaproteobacteria</taxon>
        <taxon>Burkholderiales</taxon>
        <taxon>Oxalobacteraceae</taxon>
        <taxon>Collimonas</taxon>
    </lineage>
</organism>
<dbReference type="EMBL" id="CP013234">
    <property type="protein sequence ID" value="AMP02953.1"/>
    <property type="molecule type" value="Genomic_DNA"/>
</dbReference>
<feature type="domain" description="N-acetyltransferase" evidence="1">
    <location>
        <begin position="23"/>
        <end position="162"/>
    </location>
</feature>
<dbReference type="PROSITE" id="PS51186">
    <property type="entry name" value="GNAT"/>
    <property type="match status" value="1"/>
</dbReference>
<evidence type="ECO:0000313" key="4">
    <source>
        <dbReference type="Proteomes" id="UP000074561"/>
    </source>
</evidence>
<evidence type="ECO:0000313" key="2">
    <source>
        <dbReference type="EMBL" id="AMP02953.1"/>
    </source>
</evidence>
<evidence type="ECO:0000313" key="5">
    <source>
        <dbReference type="Proteomes" id="UP000074914"/>
    </source>
</evidence>
<evidence type="ECO:0000313" key="3">
    <source>
        <dbReference type="EMBL" id="AMP12777.1"/>
    </source>
</evidence>
<reference evidence="4 5" key="1">
    <citation type="submission" date="2015-11" db="EMBL/GenBank/DDBJ databases">
        <title>Exploring the genomic traits of fungus-feeding bacterial genus Collimonas.</title>
        <authorList>
            <person name="Song C."/>
            <person name="Schmidt R."/>
            <person name="de Jager V."/>
            <person name="Krzyzanowska D."/>
            <person name="Jongedijk E."/>
            <person name="Cankar K."/>
            <person name="Beekwilder J."/>
            <person name="van Veen A."/>
            <person name="de Boer W."/>
            <person name="van Veen J.A."/>
            <person name="Garbeva P."/>
        </authorList>
    </citation>
    <scope>NUCLEOTIDE SEQUENCE [LARGE SCALE GENOMIC DNA]</scope>
    <source>
        <strain evidence="3 5">Ter291</strain>
        <strain evidence="2 4">Ter91</strain>
    </source>
</reference>
<accession>A0A127PYT4</accession>
<dbReference type="Pfam" id="PF13673">
    <property type="entry name" value="Acetyltransf_10"/>
    <property type="match status" value="1"/>
</dbReference>
<dbReference type="RefSeq" id="WP_061936519.1">
    <property type="nucleotide sequence ID" value="NZ_CP013234.1"/>
</dbReference>
<sequence>MSIHHLPASRAIAAYPDSAELTIKIVENEDERLKAMLVRAIVYMHEQQCPFSEEFDLNDHTSTQIIGLDQDGEPVLTARIRYFNKLAKIERLAIRSEYRGRGYAHRLLQFMLDLCRQKGFSCFYLHAQARLQFFYEGYGFRPVGGDFAFSDHDYVEMVLEEDEKLPQPAQQIGHWPMFLNRPENNLDQAGPLEFGISREHLHGLTEGVRA</sequence>
<protein>
    <submittedName>
        <fullName evidence="2">Acetyltransferase family protein</fullName>
    </submittedName>
</protein>
<dbReference type="Proteomes" id="UP000074914">
    <property type="component" value="Chromosome"/>
</dbReference>
<dbReference type="InterPro" id="IPR016181">
    <property type="entry name" value="Acyl_CoA_acyltransferase"/>
</dbReference>
<dbReference type="InterPro" id="IPR000182">
    <property type="entry name" value="GNAT_dom"/>
</dbReference>
<dbReference type="SUPFAM" id="SSF55729">
    <property type="entry name" value="Acyl-CoA N-acyltransferases (Nat)"/>
    <property type="match status" value="1"/>
</dbReference>
<dbReference type="GO" id="GO:0016747">
    <property type="term" value="F:acyltransferase activity, transferring groups other than amino-acyl groups"/>
    <property type="evidence" value="ECO:0007669"/>
    <property type="project" value="InterPro"/>
</dbReference>
<dbReference type="Gene3D" id="3.40.630.30">
    <property type="match status" value="1"/>
</dbReference>
<proteinExistence type="predicted"/>
<dbReference type="CDD" id="cd04301">
    <property type="entry name" value="NAT_SF"/>
    <property type="match status" value="1"/>
</dbReference>
<evidence type="ECO:0000259" key="1">
    <source>
        <dbReference type="PROSITE" id="PS51186"/>
    </source>
</evidence>
<gene>
    <name evidence="3" type="ORF">CPter291_0491</name>
    <name evidence="2" type="ORF">CPter91_0558</name>
</gene>
<dbReference type="PATRIC" id="fig|279113.10.peg.489"/>
<dbReference type="EMBL" id="CP013236">
    <property type="protein sequence ID" value="AMP12777.1"/>
    <property type="molecule type" value="Genomic_DNA"/>
</dbReference>
<keyword evidence="5" id="KW-1185">Reference proteome</keyword>
<dbReference type="OrthoDB" id="9796171at2"/>
<keyword evidence="2" id="KW-0808">Transferase</keyword>
<name>A0A127PYT4_9BURK</name>
<dbReference type="AlphaFoldDB" id="A0A127PYT4"/>